<evidence type="ECO:0000256" key="1">
    <source>
        <dbReference type="SAM" id="MobiDB-lite"/>
    </source>
</evidence>
<sequence length="80" mass="8500">MSKRSGKRPTSSMIASSSTSKRVKALPGLASAAGAFTVSTNILPVSLPFAPQPRPSSEERWQSIAACLQWLEHMDRASAA</sequence>
<gene>
    <name evidence="2" type="ORF">PC117_g27279</name>
</gene>
<comment type="caution">
    <text evidence="2">The sequence shown here is derived from an EMBL/GenBank/DDBJ whole genome shotgun (WGS) entry which is preliminary data.</text>
</comment>
<dbReference type="EMBL" id="RCMK01003169">
    <property type="protein sequence ID" value="KAG2876262.1"/>
    <property type="molecule type" value="Genomic_DNA"/>
</dbReference>
<proteinExistence type="predicted"/>
<protein>
    <submittedName>
        <fullName evidence="2">Uncharacterized protein</fullName>
    </submittedName>
</protein>
<feature type="region of interest" description="Disordered" evidence="1">
    <location>
        <begin position="1"/>
        <end position="22"/>
    </location>
</feature>
<dbReference type="AlphaFoldDB" id="A0A8T1ADJ1"/>
<evidence type="ECO:0000313" key="2">
    <source>
        <dbReference type="EMBL" id="KAG2876262.1"/>
    </source>
</evidence>
<reference evidence="2" key="1">
    <citation type="submission" date="2018-10" db="EMBL/GenBank/DDBJ databases">
        <title>Effector identification in a new, highly contiguous assembly of the strawberry crown rot pathogen Phytophthora cactorum.</title>
        <authorList>
            <person name="Armitage A.D."/>
            <person name="Nellist C.F."/>
            <person name="Bates H."/>
            <person name="Vickerstaff R.J."/>
            <person name="Harrison R.J."/>
        </authorList>
    </citation>
    <scope>NUCLEOTIDE SEQUENCE</scope>
    <source>
        <strain evidence="2">4040</strain>
    </source>
</reference>
<evidence type="ECO:0000313" key="3">
    <source>
        <dbReference type="Proteomes" id="UP000736787"/>
    </source>
</evidence>
<name>A0A8T1ADJ1_9STRA</name>
<dbReference type="Proteomes" id="UP000736787">
    <property type="component" value="Unassembled WGS sequence"/>
</dbReference>
<feature type="compositionally biased region" description="Low complexity" evidence="1">
    <location>
        <begin position="11"/>
        <end position="20"/>
    </location>
</feature>
<accession>A0A8T1ADJ1</accession>
<organism evidence="2 3">
    <name type="scientific">Phytophthora cactorum</name>
    <dbReference type="NCBI Taxonomy" id="29920"/>
    <lineage>
        <taxon>Eukaryota</taxon>
        <taxon>Sar</taxon>
        <taxon>Stramenopiles</taxon>
        <taxon>Oomycota</taxon>
        <taxon>Peronosporomycetes</taxon>
        <taxon>Peronosporales</taxon>
        <taxon>Peronosporaceae</taxon>
        <taxon>Phytophthora</taxon>
    </lineage>
</organism>